<dbReference type="HOGENOM" id="CLU_873556_0_0_6"/>
<dbReference type="InterPro" id="IPR050268">
    <property type="entry name" value="NADH-dep_flavin_reductase"/>
</dbReference>
<dbReference type="eggNOG" id="COG1853">
    <property type="taxonomic scope" value="Bacteria"/>
</dbReference>
<evidence type="ECO:0000256" key="1">
    <source>
        <dbReference type="ARBA" id="ARBA00008898"/>
    </source>
</evidence>
<dbReference type="PANTHER" id="PTHR30466">
    <property type="entry name" value="FLAVIN REDUCTASE"/>
    <property type="match status" value="1"/>
</dbReference>
<dbReference type="Proteomes" id="UP000026923">
    <property type="component" value="Unassembled WGS sequence"/>
</dbReference>
<dbReference type="EMBL" id="AMCZ02000004">
    <property type="protein sequence ID" value="EWC42466.1"/>
    <property type="molecule type" value="Genomic_DNA"/>
</dbReference>
<dbReference type="InterPro" id="IPR012349">
    <property type="entry name" value="Split_barrel_FMN-bd"/>
</dbReference>
<feature type="domain" description="Flavin reductase like" evidence="3">
    <location>
        <begin position="18"/>
        <end position="161"/>
    </location>
</feature>
<dbReference type="InterPro" id="IPR036388">
    <property type="entry name" value="WH-like_DNA-bd_sf"/>
</dbReference>
<evidence type="ECO:0000256" key="2">
    <source>
        <dbReference type="ARBA" id="ARBA00023002"/>
    </source>
</evidence>
<comment type="caution">
    <text evidence="4">The sequence shown here is derived from an EMBL/GenBank/DDBJ whole genome shotgun (WGS) entry which is preliminary data.</text>
</comment>
<dbReference type="InterPro" id="IPR002563">
    <property type="entry name" value="Flavin_Rdtase-like_dom"/>
</dbReference>
<sequence length="313" mass="34756">MTTACTSSFDPRAFRRALGNFATGVTIITAATADGRKVGVTANSFNSVSLDPALVLWSIDKRSTSYEVFAEASHFAVNILAADQIDLSNQFARPKDDKFAGNDFERGEGGAPLFADCAARFQCERYQIVEGGDHWILIGLVVAFDDFGRSPLLYHQGAYSMVLPHTRMHRKDEVQRPTSAFQGRLSDNLYYLMTQAVRCYQAGYQPRQLSCGLRTSEARMLMVLENDSGLGMADLQREVDMPLREIEQAVEILKRKGMVTDIGDGYGLTPAGVEQTEDLWTIAREQQEKVFAHFSPEQIGTFKTVLRGLIAEC</sequence>
<accession>A0A061JRV2</accession>
<dbReference type="Pfam" id="PF01613">
    <property type="entry name" value="Flavin_Reduct"/>
    <property type="match status" value="1"/>
</dbReference>
<dbReference type="AlphaFoldDB" id="A0A061JRV2"/>
<dbReference type="SUPFAM" id="SSF50475">
    <property type="entry name" value="FMN-binding split barrel"/>
    <property type="match status" value="1"/>
</dbReference>
<dbReference type="NCBIfam" id="NF045919">
    <property type="entry name" value="HphnlacHdxRed"/>
    <property type="match status" value="1"/>
</dbReference>
<dbReference type="SMART" id="SM00903">
    <property type="entry name" value="Flavin_Reduct"/>
    <property type="match status" value="1"/>
</dbReference>
<comment type="similarity">
    <text evidence="1">Belongs to the non-flavoprotein flavin reductase family.</text>
</comment>
<evidence type="ECO:0000259" key="3">
    <source>
        <dbReference type="SMART" id="SM00903"/>
    </source>
</evidence>
<keyword evidence="2" id="KW-0560">Oxidoreductase</keyword>
<dbReference type="SUPFAM" id="SSF46785">
    <property type="entry name" value="Winged helix' DNA-binding domain"/>
    <property type="match status" value="1"/>
</dbReference>
<dbReference type="RefSeq" id="WP_024161925.1">
    <property type="nucleotide sequence ID" value="NZ_KK020676.1"/>
</dbReference>
<name>A0A061JRV2_STUST</name>
<protein>
    <submittedName>
        <fullName evidence="4">Flavin oxidoreductase</fullName>
    </submittedName>
</protein>
<evidence type="ECO:0000313" key="4">
    <source>
        <dbReference type="EMBL" id="EWC42466.1"/>
    </source>
</evidence>
<dbReference type="GO" id="GO:0010181">
    <property type="term" value="F:FMN binding"/>
    <property type="evidence" value="ECO:0007669"/>
    <property type="project" value="InterPro"/>
</dbReference>
<proteinExistence type="inferred from homology"/>
<evidence type="ECO:0000313" key="5">
    <source>
        <dbReference type="Proteomes" id="UP000026923"/>
    </source>
</evidence>
<organism evidence="4 5">
    <name type="scientific">Stutzerimonas stutzeri KOS6</name>
    <dbReference type="NCBI Taxonomy" id="1218352"/>
    <lineage>
        <taxon>Bacteria</taxon>
        <taxon>Pseudomonadati</taxon>
        <taxon>Pseudomonadota</taxon>
        <taxon>Gammaproteobacteria</taxon>
        <taxon>Pseudomonadales</taxon>
        <taxon>Pseudomonadaceae</taxon>
        <taxon>Stutzerimonas</taxon>
    </lineage>
</organism>
<dbReference type="InterPro" id="IPR036390">
    <property type="entry name" value="WH_DNA-bd_sf"/>
</dbReference>
<dbReference type="GO" id="GO:0042602">
    <property type="term" value="F:riboflavin reductase (NADPH) activity"/>
    <property type="evidence" value="ECO:0007669"/>
    <property type="project" value="TreeGrafter"/>
</dbReference>
<reference evidence="4 5" key="1">
    <citation type="journal article" date="2013" name="Genome Announc.">
        <title>Draft Genome of the Nitrogen-Fixing Bacterium Pseudomonas stutzeri Strain KOS6 Isolated from Industrial Hydrocarbon Sludge.</title>
        <authorList>
            <person name="Grigoryeva T.V."/>
            <person name="Laikov A.V."/>
            <person name="Naumova R.P."/>
            <person name="Manolov A.I."/>
            <person name="Larin A.K."/>
            <person name="Karpova I.Y."/>
            <person name="Semashko T.A."/>
            <person name="Alexeev D.G."/>
            <person name="Kostryukova E.S."/>
            <person name="Muller R."/>
            <person name="Govorun V.M."/>
        </authorList>
    </citation>
    <scope>NUCLEOTIDE SEQUENCE [LARGE SCALE GENOMIC DNA]</scope>
    <source>
        <strain evidence="4 5">KOS6</strain>
    </source>
</reference>
<gene>
    <name evidence="4" type="ORF">B597_005605</name>
</gene>
<dbReference type="PANTHER" id="PTHR30466:SF11">
    <property type="entry name" value="FLAVIN-DEPENDENT MONOOXYGENASE, REDUCTASE SUBUNIT HSAB"/>
    <property type="match status" value="1"/>
</dbReference>
<dbReference type="Gene3D" id="1.10.10.10">
    <property type="entry name" value="Winged helix-like DNA-binding domain superfamily/Winged helix DNA-binding domain"/>
    <property type="match status" value="1"/>
</dbReference>
<dbReference type="OrthoDB" id="9792858at2"/>
<dbReference type="Gene3D" id="2.30.110.10">
    <property type="entry name" value="Electron Transport, Fmn-binding Protein, Chain A"/>
    <property type="match status" value="1"/>
</dbReference>